<feature type="region of interest" description="Disordered" evidence="1">
    <location>
        <begin position="1"/>
        <end position="89"/>
    </location>
</feature>
<feature type="compositionally biased region" description="Polar residues" evidence="1">
    <location>
        <begin position="271"/>
        <end position="280"/>
    </location>
</feature>
<protein>
    <submittedName>
        <fullName evidence="2">Uncharacterized protein</fullName>
    </submittedName>
</protein>
<dbReference type="EMBL" id="JAPDRL010000028">
    <property type="protein sequence ID" value="KAJ9665508.1"/>
    <property type="molecule type" value="Genomic_DNA"/>
</dbReference>
<gene>
    <name evidence="2" type="ORF">H2201_004390</name>
</gene>
<evidence type="ECO:0000313" key="2">
    <source>
        <dbReference type="EMBL" id="KAJ9665508.1"/>
    </source>
</evidence>
<evidence type="ECO:0000313" key="3">
    <source>
        <dbReference type="Proteomes" id="UP001172684"/>
    </source>
</evidence>
<keyword evidence="3" id="KW-1185">Reference proteome</keyword>
<feature type="region of interest" description="Disordered" evidence="1">
    <location>
        <begin position="250"/>
        <end position="285"/>
    </location>
</feature>
<name>A0ABQ9NUW4_9PEZI</name>
<evidence type="ECO:0000256" key="1">
    <source>
        <dbReference type="SAM" id="MobiDB-lite"/>
    </source>
</evidence>
<organism evidence="2 3">
    <name type="scientific">Coniosporium apollinis</name>
    <dbReference type="NCBI Taxonomy" id="61459"/>
    <lineage>
        <taxon>Eukaryota</taxon>
        <taxon>Fungi</taxon>
        <taxon>Dikarya</taxon>
        <taxon>Ascomycota</taxon>
        <taxon>Pezizomycotina</taxon>
        <taxon>Dothideomycetes</taxon>
        <taxon>Dothideomycetes incertae sedis</taxon>
        <taxon>Coniosporium</taxon>
    </lineage>
</organism>
<feature type="compositionally biased region" description="Polar residues" evidence="1">
    <location>
        <begin position="14"/>
        <end position="23"/>
    </location>
</feature>
<accession>A0ABQ9NUW4</accession>
<comment type="caution">
    <text evidence="2">The sequence shown here is derived from an EMBL/GenBank/DDBJ whole genome shotgun (WGS) entry which is preliminary data.</text>
</comment>
<feature type="region of interest" description="Disordered" evidence="1">
    <location>
        <begin position="205"/>
        <end position="224"/>
    </location>
</feature>
<feature type="compositionally biased region" description="Basic and acidic residues" evidence="1">
    <location>
        <begin position="24"/>
        <end position="46"/>
    </location>
</feature>
<sequence>MSSISFGKILPKPASSNDPQSQRARNDGRGDTPDPRDTSNPDEPGHAGDPTLRRGRGRNSGRADDDGRGDTPAPAERSRHNEPIASRNSASTVFGRDGLSKLRYDIGPWLLVSDYCPVPVQRFIPRQRAYPKYREDEELRRKILLREYVKHAKAEVERDVLEEEEQMNWLITEGIAILIDGGEDDELPEGGMSSSLLEASDLPPLQRFSSHEDPPPYEEAAPAPNDNLVVPQLIITPPTPRPARTTLFGLPGLEEQPPAEEVTADSGEDSGGTSPTSSIFLPNRPVWSPPSRPVEAYQAGVRYHLPGQSLPLHIIPERYEPVDAAEKLYRSRRRFRREERGHPELKRFPDPQPYKGAPKVYTAFWPSNYELNVLYQHEGQVPDFRGPNDGRVQLRLFETKLFNIQVRLAPAKRNHDKLVRRVVKAYKFAMLNGYPTRIWDVLDWQATNSTGEMVRRNARELRHEWSATAAWLRKPIEDAELVLDRLVGIADTYADFEDYRNLADRARFQYMVWMDRLTLQALAATDGRYTGDRPDVSCRIWDCYNPGMCRDVHSQVLALEIFTGYAPSMYHHNNLREIQDDPRLGPSGLDIYRHTLNYTQGECIDTLRFIASRTAGSPQAAHIFPQVGGSAWQPSLAIENGTSLEADISGPQADHPARRRRKVREVKPTSQSDESEEATELALPPAGQNLDPKSDQNRKDSFEDTDEEDESPPVLRGSFKNARVVYE</sequence>
<dbReference type="Proteomes" id="UP001172684">
    <property type="component" value="Unassembled WGS sequence"/>
</dbReference>
<proteinExistence type="predicted"/>
<feature type="region of interest" description="Disordered" evidence="1">
    <location>
        <begin position="643"/>
        <end position="727"/>
    </location>
</feature>
<feature type="compositionally biased region" description="Basic and acidic residues" evidence="1">
    <location>
        <begin position="692"/>
        <end position="702"/>
    </location>
</feature>
<reference evidence="2" key="1">
    <citation type="submission" date="2022-10" db="EMBL/GenBank/DDBJ databases">
        <title>Culturing micro-colonial fungi from biological soil crusts in the Mojave desert and describing Neophaeococcomyces mojavensis, and introducing the new genera and species Taxawa tesnikishii.</title>
        <authorList>
            <person name="Kurbessoian T."/>
            <person name="Stajich J.E."/>
        </authorList>
    </citation>
    <scope>NUCLEOTIDE SEQUENCE</scope>
    <source>
        <strain evidence="2">TK_1</strain>
    </source>
</reference>